<dbReference type="GO" id="GO:0007059">
    <property type="term" value="P:chromosome segregation"/>
    <property type="evidence" value="ECO:0007669"/>
    <property type="project" value="TreeGrafter"/>
</dbReference>
<dbReference type="InterPro" id="IPR003115">
    <property type="entry name" value="ParB_N"/>
</dbReference>
<dbReference type="Proteomes" id="UP000769766">
    <property type="component" value="Unassembled WGS sequence"/>
</dbReference>
<organism evidence="4 5">
    <name type="scientific">Tectimicrobiota bacterium</name>
    <dbReference type="NCBI Taxonomy" id="2528274"/>
    <lineage>
        <taxon>Bacteria</taxon>
        <taxon>Pseudomonadati</taxon>
        <taxon>Nitrospinota/Tectimicrobiota group</taxon>
        <taxon>Candidatus Tectimicrobiota</taxon>
    </lineage>
</organism>
<dbReference type="SUPFAM" id="SSF110849">
    <property type="entry name" value="ParB/Sulfiredoxin"/>
    <property type="match status" value="1"/>
</dbReference>
<feature type="region of interest" description="Disordered" evidence="2">
    <location>
        <begin position="174"/>
        <end position="197"/>
    </location>
</feature>
<dbReference type="GO" id="GO:0005694">
    <property type="term" value="C:chromosome"/>
    <property type="evidence" value="ECO:0007669"/>
    <property type="project" value="TreeGrafter"/>
</dbReference>
<dbReference type="PANTHER" id="PTHR33375:SF1">
    <property type="entry name" value="CHROMOSOME-PARTITIONING PROTEIN PARB-RELATED"/>
    <property type="match status" value="1"/>
</dbReference>
<dbReference type="PANTHER" id="PTHR33375">
    <property type="entry name" value="CHROMOSOME-PARTITIONING PROTEIN PARB-RELATED"/>
    <property type="match status" value="1"/>
</dbReference>
<gene>
    <name evidence="4" type="ORF">HYY20_11900</name>
</gene>
<reference evidence="4" key="1">
    <citation type="submission" date="2020-07" db="EMBL/GenBank/DDBJ databases">
        <title>Huge and variable diversity of episymbiotic CPR bacteria and DPANN archaea in groundwater ecosystems.</title>
        <authorList>
            <person name="He C.Y."/>
            <person name="Keren R."/>
            <person name="Whittaker M."/>
            <person name="Farag I.F."/>
            <person name="Doudna J."/>
            <person name="Cate J.H.D."/>
            <person name="Banfield J.F."/>
        </authorList>
    </citation>
    <scope>NUCLEOTIDE SEQUENCE</scope>
    <source>
        <strain evidence="4">NC_groundwater_672_Ag_B-0.1um_62_36</strain>
    </source>
</reference>
<comment type="caution">
    <text evidence="4">The sequence shown here is derived from an EMBL/GenBank/DDBJ whole genome shotgun (WGS) entry which is preliminary data.</text>
</comment>
<evidence type="ECO:0000259" key="3">
    <source>
        <dbReference type="SMART" id="SM00470"/>
    </source>
</evidence>
<proteinExistence type="inferred from homology"/>
<sequence>MEEPVQQISEIPLNLIAEDISFQFREEDGLLRDLVESIRLVGQKVPIKVRPIEDGRYQVIYGFRRLQALRELQRETVWAIVHPDLSEEEALKERFAENSEREPYTPYEWILVCRDLEAKGYSRTKIAELIGKSSASVTRYFQLLSHPETLELLHRKEVSFREALKSISPARARAASAAEEEPPWFLEEEPDADREELRRERLVDPAMEELPVSAEADDLLAELNRSELDEPWSLSEGAGAPPFPQPILSNSVAYAPPPPLPQEERIHRLIRVVGKSISEVPFFQPPRISLCILSKASEEGQEEKVPALDILGLEVEQLMPFLERLKENLEGIGEMPPEMA</sequence>
<dbReference type="InterPro" id="IPR004437">
    <property type="entry name" value="ParB/RepB/Spo0J"/>
</dbReference>
<dbReference type="CDD" id="cd16405">
    <property type="entry name" value="RepB_like_N"/>
    <property type="match status" value="1"/>
</dbReference>
<comment type="similarity">
    <text evidence="1">Belongs to the ParB family.</text>
</comment>
<dbReference type="NCBIfam" id="TIGR00180">
    <property type="entry name" value="parB_part"/>
    <property type="match status" value="1"/>
</dbReference>
<evidence type="ECO:0000256" key="2">
    <source>
        <dbReference type="SAM" id="MobiDB-lite"/>
    </source>
</evidence>
<dbReference type="Gene3D" id="1.10.10.2830">
    <property type="match status" value="1"/>
</dbReference>
<dbReference type="InterPro" id="IPR037972">
    <property type="entry name" value="RepB_N"/>
</dbReference>
<dbReference type="SMART" id="SM00470">
    <property type="entry name" value="ParB"/>
    <property type="match status" value="1"/>
</dbReference>
<accession>A0A932FXH2</accession>
<evidence type="ECO:0000256" key="1">
    <source>
        <dbReference type="ARBA" id="ARBA00006295"/>
    </source>
</evidence>
<dbReference type="Pfam" id="PF02195">
    <property type="entry name" value="ParB_N"/>
    <property type="match status" value="1"/>
</dbReference>
<dbReference type="GO" id="GO:0003677">
    <property type="term" value="F:DNA binding"/>
    <property type="evidence" value="ECO:0007669"/>
    <property type="project" value="InterPro"/>
</dbReference>
<name>A0A932FXH2_UNCTE</name>
<dbReference type="InterPro" id="IPR050336">
    <property type="entry name" value="Chromosome_partition/occlusion"/>
</dbReference>
<dbReference type="InterPro" id="IPR036086">
    <property type="entry name" value="ParB/Sulfiredoxin_sf"/>
</dbReference>
<feature type="domain" description="ParB-like N-terminal" evidence="3">
    <location>
        <begin position="9"/>
        <end position="99"/>
    </location>
</feature>
<protein>
    <submittedName>
        <fullName evidence="4">ParB/RepB/Spo0J family partition protein</fullName>
    </submittedName>
</protein>
<dbReference type="Gene3D" id="3.90.1530.30">
    <property type="match status" value="1"/>
</dbReference>
<dbReference type="EMBL" id="JACPRF010000365">
    <property type="protein sequence ID" value="MBI2877573.1"/>
    <property type="molecule type" value="Genomic_DNA"/>
</dbReference>
<evidence type="ECO:0000313" key="4">
    <source>
        <dbReference type="EMBL" id="MBI2877573.1"/>
    </source>
</evidence>
<feature type="compositionally biased region" description="Acidic residues" evidence="2">
    <location>
        <begin position="178"/>
        <end position="194"/>
    </location>
</feature>
<dbReference type="AlphaFoldDB" id="A0A932FXH2"/>
<evidence type="ECO:0000313" key="5">
    <source>
        <dbReference type="Proteomes" id="UP000769766"/>
    </source>
</evidence>
<dbReference type="SUPFAM" id="SSF109709">
    <property type="entry name" value="KorB DNA-binding domain-like"/>
    <property type="match status" value="1"/>
</dbReference>